<dbReference type="Pfam" id="PF17838">
    <property type="entry name" value="PH_16"/>
    <property type="match status" value="1"/>
</dbReference>
<keyword evidence="14" id="KW-1185">Reference proteome</keyword>
<dbReference type="InterPro" id="IPR041020">
    <property type="entry name" value="PH_16"/>
</dbReference>
<dbReference type="Ensembl" id="ENSSFOT00015013657.2">
    <property type="protein sequence ID" value="ENSSFOP00015013490.2"/>
    <property type="gene ID" value="ENSSFOG00015008667.2"/>
</dbReference>
<feature type="compositionally biased region" description="Polar residues" evidence="10">
    <location>
        <begin position="68"/>
        <end position="87"/>
    </location>
</feature>
<keyword evidence="8 9" id="KW-0175">Coiled coil</keyword>
<dbReference type="GO" id="GO:0005737">
    <property type="term" value="C:cytoplasm"/>
    <property type="evidence" value="ECO:0007669"/>
    <property type="project" value="UniProtKB-SubCell"/>
</dbReference>
<dbReference type="SUPFAM" id="SSF50729">
    <property type="entry name" value="PH domain-like"/>
    <property type="match status" value="1"/>
</dbReference>
<sequence>MFAPVLTDCAVNVHRSCRNLLPECGTSKLKDPFRKSPSPAAKEAPHLAGLEAHAPSGSPRSPGMTITPRGSSSQPAVPARTCSSPSGSLPKEMEDVDSGRLRLVADDSISLSSSTTDSIGEDAHYSDLQADLEADAQDLELDSWSLMVDQEYLQMLQKKDVKRQDVIYELMQTEMHHVRTLKIMLGVYVHEMHKSLHMDQSDLERLFPQLEDLLEVHRHFLSRLRQRRRESMEPGSERNYVIWQLGDILIAQFSGDIGDRMRRSYSNFCGHHHDAVSFYKEQLQTNKRFQSLIQKISNLSIVRRLAVPECVLLVTQRITKYPVLVERLLQYTDEGTEEHDGLAHALELLRDILVYVDAQVSKETRLRDLASRMEPRCAGKMKDGQLFRREDLTRGGRKLLHEGPLCWKAASGRLKDILAVLLSDVLLLLQEKDQKLTFSAVDNKPSVISLQKLIVREVAHEEKAMFLICASSKEPEMYEIHTMSKEERSTWMGHIRQAVENCCKVEQEPAREQEEIQTVLQQEFQVLLRLKDAQVMQTLTEKLKIFVELAKVMGMEDTVSCPRLLLRGDDSDLQRGEHLLNGAITEVENLQNFLVSHARKSYDTLEQDHGPGGPPKRAETFGGYDSTSTVNTGTMKSHSWDGPSRDRSQRANSDPQLQGLYAHDDPQQLEGGSRECPPFILSQLFTQVYLLSRILYSLQAVVSQQDSQKELHRACQTERERPCRTRTSPLLEQEKQRNLEKQREELASFQRLQSEYREQRAHWEQERDRQRRRTEAVEAALCGREEVCHALEARLTRDRQLLQEQREQYQQDLERLRESTRAVERERERLEQQQKRFRKHMSIANPGQLTHDATQATVNGEFPSAGRELRKPPKPPPHARPSLPAALSDDLERPEVPPRRESAGMPPAKPEVPIHLLSTTNQLAKQREVQQQIPTKLALRKDKGGKAKAAQRSESAASTLLRPSEKEDGNARGQQPLGSLHLHGPGGAPLLENQAPKPDPQLNRLPAAEDDVIFF</sequence>
<proteinExistence type="predicted"/>
<evidence type="ECO:0000256" key="9">
    <source>
        <dbReference type="SAM" id="Coils"/>
    </source>
</evidence>
<feature type="compositionally biased region" description="Basic and acidic residues" evidence="10">
    <location>
        <begin position="890"/>
        <end position="902"/>
    </location>
</feature>
<feature type="compositionally biased region" description="Low complexity" evidence="10">
    <location>
        <begin position="976"/>
        <end position="991"/>
    </location>
</feature>
<evidence type="ECO:0000259" key="12">
    <source>
        <dbReference type="PROSITE" id="PS50010"/>
    </source>
</evidence>
<keyword evidence="3" id="KW-0597">Phosphoprotein</keyword>
<name>A0A8C9RHR3_SCLFO</name>
<dbReference type="GO" id="GO:0035023">
    <property type="term" value="P:regulation of Rho protein signal transduction"/>
    <property type="evidence" value="ECO:0007669"/>
    <property type="project" value="TreeGrafter"/>
</dbReference>
<feature type="domain" description="PH" evidence="11">
    <location>
        <begin position="398"/>
        <end position="500"/>
    </location>
</feature>
<comment type="subcellular location">
    <subcellularLocation>
        <location evidence="1">Cytoplasm</location>
    </subcellularLocation>
</comment>
<evidence type="ECO:0000259" key="11">
    <source>
        <dbReference type="PROSITE" id="PS50003"/>
    </source>
</evidence>
<accession>A0A8C9RHR3</accession>
<dbReference type="InterPro" id="IPR051632">
    <property type="entry name" value="Rho_GEF"/>
</dbReference>
<reference evidence="13 14" key="1">
    <citation type="submission" date="2019-04" db="EMBL/GenBank/DDBJ databases">
        <authorList>
            <consortium name="Wellcome Sanger Institute Data Sharing"/>
        </authorList>
    </citation>
    <scope>NUCLEOTIDE SEQUENCE [LARGE SCALE GENOMIC DNA]</scope>
</reference>
<dbReference type="GO" id="GO:0008270">
    <property type="term" value="F:zinc ion binding"/>
    <property type="evidence" value="ECO:0007669"/>
    <property type="project" value="UniProtKB-KW"/>
</dbReference>
<evidence type="ECO:0000256" key="3">
    <source>
        <dbReference type="ARBA" id="ARBA00022553"/>
    </source>
</evidence>
<evidence type="ECO:0000256" key="1">
    <source>
        <dbReference type="ARBA" id="ARBA00004496"/>
    </source>
</evidence>
<gene>
    <name evidence="13" type="primary">ARHGEF18</name>
    <name evidence="13" type="synonym">LOC108921394</name>
</gene>
<feature type="region of interest" description="Disordered" evidence="10">
    <location>
        <begin position="925"/>
        <end position="1010"/>
    </location>
</feature>
<dbReference type="CDD" id="cd00160">
    <property type="entry name" value="RhoGEF"/>
    <property type="match status" value="1"/>
</dbReference>
<evidence type="ECO:0000256" key="8">
    <source>
        <dbReference type="ARBA" id="ARBA00023054"/>
    </source>
</evidence>
<dbReference type="OrthoDB" id="28045at2759"/>
<feature type="domain" description="DH" evidence="12">
    <location>
        <begin position="162"/>
        <end position="359"/>
    </location>
</feature>
<dbReference type="InterPro" id="IPR011993">
    <property type="entry name" value="PH-like_dom_sf"/>
</dbReference>
<dbReference type="Pfam" id="PF00621">
    <property type="entry name" value="RhoGEF"/>
    <property type="match status" value="1"/>
</dbReference>
<evidence type="ECO:0000256" key="5">
    <source>
        <dbReference type="ARBA" id="ARBA00022723"/>
    </source>
</evidence>
<dbReference type="PANTHER" id="PTHR13944">
    <property type="entry name" value="AGAP007712-PA"/>
    <property type="match status" value="1"/>
</dbReference>
<organism evidence="13 14">
    <name type="scientific">Scleropages formosus</name>
    <name type="common">Asian bonytongue</name>
    <name type="synonym">Osteoglossum formosum</name>
    <dbReference type="NCBI Taxonomy" id="113540"/>
    <lineage>
        <taxon>Eukaryota</taxon>
        <taxon>Metazoa</taxon>
        <taxon>Chordata</taxon>
        <taxon>Craniata</taxon>
        <taxon>Vertebrata</taxon>
        <taxon>Euteleostomi</taxon>
        <taxon>Actinopterygii</taxon>
        <taxon>Neopterygii</taxon>
        <taxon>Teleostei</taxon>
        <taxon>Osteoglossocephala</taxon>
        <taxon>Osteoglossomorpha</taxon>
        <taxon>Osteoglossiformes</taxon>
        <taxon>Osteoglossidae</taxon>
        <taxon>Scleropages</taxon>
    </lineage>
</organism>
<dbReference type="FunFam" id="2.30.29.30:FF:000021">
    <property type="entry name" value="Rho guanine nucleotide exchange factor 2"/>
    <property type="match status" value="1"/>
</dbReference>
<dbReference type="Proteomes" id="UP000694397">
    <property type="component" value="Chromosome 25"/>
</dbReference>
<feature type="compositionally biased region" description="Polar residues" evidence="10">
    <location>
        <begin position="625"/>
        <end position="637"/>
    </location>
</feature>
<dbReference type="SMART" id="SM00325">
    <property type="entry name" value="RhoGEF"/>
    <property type="match status" value="1"/>
</dbReference>
<dbReference type="GO" id="GO:0005085">
    <property type="term" value="F:guanyl-nucleotide exchange factor activity"/>
    <property type="evidence" value="ECO:0007669"/>
    <property type="project" value="UniProtKB-KW"/>
</dbReference>
<dbReference type="InterPro" id="IPR035899">
    <property type="entry name" value="DBL_dom_sf"/>
</dbReference>
<feature type="region of interest" description="Disordered" evidence="10">
    <location>
        <begin position="863"/>
        <end position="913"/>
    </location>
</feature>
<dbReference type="FunFam" id="1.20.900.10:FF:000004">
    <property type="entry name" value="Rho guanine nucleotide exchange factor 2"/>
    <property type="match status" value="1"/>
</dbReference>
<dbReference type="Gene3D" id="2.30.29.30">
    <property type="entry name" value="Pleckstrin-homology domain (PH domain)/Phosphotyrosine-binding domain (PTB)"/>
    <property type="match status" value="1"/>
</dbReference>
<reference evidence="13" key="2">
    <citation type="submission" date="2025-08" db="UniProtKB">
        <authorList>
            <consortium name="Ensembl"/>
        </authorList>
    </citation>
    <scope>IDENTIFICATION</scope>
</reference>
<feature type="region of interest" description="Disordered" evidence="10">
    <location>
        <begin position="604"/>
        <end position="674"/>
    </location>
</feature>
<evidence type="ECO:0000256" key="10">
    <source>
        <dbReference type="SAM" id="MobiDB-lite"/>
    </source>
</evidence>
<feature type="region of interest" description="Disordered" evidence="10">
    <location>
        <begin position="51"/>
        <end position="95"/>
    </location>
</feature>
<keyword evidence="4" id="KW-0344">Guanine-nucleotide releasing factor</keyword>
<feature type="coiled-coil region" evidence="9">
    <location>
        <begin position="732"/>
        <end position="840"/>
    </location>
</feature>
<evidence type="ECO:0000256" key="4">
    <source>
        <dbReference type="ARBA" id="ARBA00022658"/>
    </source>
</evidence>
<dbReference type="SMART" id="SM00233">
    <property type="entry name" value="PH"/>
    <property type="match status" value="1"/>
</dbReference>
<dbReference type="GeneTree" id="ENSGT00940000157375"/>
<dbReference type="PROSITE" id="PS50003">
    <property type="entry name" value="PH_DOMAIN"/>
    <property type="match status" value="1"/>
</dbReference>
<evidence type="ECO:0000313" key="14">
    <source>
        <dbReference type="Proteomes" id="UP000694397"/>
    </source>
</evidence>
<dbReference type="SUPFAM" id="SSF48065">
    <property type="entry name" value="DBL homology domain (DH-domain)"/>
    <property type="match status" value="1"/>
</dbReference>
<evidence type="ECO:0000256" key="7">
    <source>
        <dbReference type="ARBA" id="ARBA00022833"/>
    </source>
</evidence>
<evidence type="ECO:0000313" key="13">
    <source>
        <dbReference type="Ensembl" id="ENSSFOP00015013490.2"/>
    </source>
</evidence>
<evidence type="ECO:0000256" key="6">
    <source>
        <dbReference type="ARBA" id="ARBA00022771"/>
    </source>
</evidence>
<dbReference type="GO" id="GO:0005886">
    <property type="term" value="C:plasma membrane"/>
    <property type="evidence" value="ECO:0007669"/>
    <property type="project" value="TreeGrafter"/>
</dbReference>
<evidence type="ECO:0000256" key="2">
    <source>
        <dbReference type="ARBA" id="ARBA00022490"/>
    </source>
</evidence>
<keyword evidence="6" id="KW-0863">Zinc-finger</keyword>
<feature type="compositionally biased region" description="Polar residues" evidence="10">
    <location>
        <begin position="925"/>
        <end position="934"/>
    </location>
</feature>
<protein>
    <submittedName>
        <fullName evidence="13">Rho/Rac guanine nucleotide exchange factor 18</fullName>
    </submittedName>
</protein>
<dbReference type="Gene3D" id="1.20.900.10">
    <property type="entry name" value="Dbl homology (DH) domain"/>
    <property type="match status" value="1"/>
</dbReference>
<dbReference type="PROSITE" id="PS50010">
    <property type="entry name" value="DH_2"/>
    <property type="match status" value="1"/>
</dbReference>
<keyword evidence="7" id="KW-0862">Zinc</keyword>
<keyword evidence="2" id="KW-0963">Cytoplasm</keyword>
<dbReference type="AlphaFoldDB" id="A0A8C9RHR3"/>
<dbReference type="PANTHER" id="PTHR13944:SF23">
    <property type="entry name" value="RHO GUANINE NUCLEOTIDE EXCHANGE FACTOR 18"/>
    <property type="match status" value="1"/>
</dbReference>
<keyword evidence="5" id="KW-0479">Metal-binding</keyword>
<dbReference type="InterPro" id="IPR001849">
    <property type="entry name" value="PH_domain"/>
</dbReference>
<reference evidence="13" key="3">
    <citation type="submission" date="2025-09" db="UniProtKB">
        <authorList>
            <consortium name="Ensembl"/>
        </authorList>
    </citation>
    <scope>IDENTIFICATION</scope>
</reference>
<dbReference type="InterPro" id="IPR000219">
    <property type="entry name" value="DH_dom"/>
</dbReference>